<dbReference type="Proteomes" id="UP000028525">
    <property type="component" value="Unassembled WGS sequence"/>
</dbReference>
<comment type="caution">
    <text evidence="1">The sequence shown here is derived from an EMBL/GenBank/DDBJ whole genome shotgun (WGS) entry which is preliminary data.</text>
</comment>
<sequence>MPFMGGRLERDMKKRHIGALLCTAMIAAVLAGCSGSGKQEGAAGSDGKQTQAAATEAATAAPEKAGGDVTIKVFSNLPDRTSGQGLIEQMLFDQYRKENPNVKIEIEALDDESYKTKFKAYASGSDMPDLVSAWGQPSFLDEVIDAGLLAELNPSDYKDYGFINGALDGFSKNGKLYGLARNTDVMSFYYNKALFEQNGVTVPKTYDELLAAVEKFKAAGLIPVSMDGSDKWPLSIYITSLFQQFDGATASADMQASIKDGDYTNEAWPKVLDLYKKTVDAGMFQTGFETTDYATSMNLFTNGQSAMYYMGSWEMSMATNENIPEDIRKNIGVFSMPSVTGGKGTITDITAWNGGGHAVTANSPVKEEAIKLLNYMYLPENWSKLCWENGVCMSAQDFSKYLTGKETSLQLEFVDMVNNSTNISGTTFNDRGTNAFKTACEDSFVEFAIGKLTPDDVFNKLAAAMK</sequence>
<proteinExistence type="predicted"/>
<dbReference type="EMBL" id="JPME01000043">
    <property type="protein sequence ID" value="KEZ86559.1"/>
    <property type="molecule type" value="Genomic_DNA"/>
</dbReference>
<dbReference type="SUPFAM" id="SSF53850">
    <property type="entry name" value="Periplasmic binding protein-like II"/>
    <property type="match status" value="1"/>
</dbReference>
<dbReference type="InterPro" id="IPR006059">
    <property type="entry name" value="SBP"/>
</dbReference>
<dbReference type="STRING" id="29354.IO98_22710"/>
<dbReference type="PANTHER" id="PTHR43649:SF14">
    <property type="entry name" value="BLR3389 PROTEIN"/>
    <property type="match status" value="1"/>
</dbReference>
<dbReference type="Pfam" id="PF13416">
    <property type="entry name" value="SBP_bac_8"/>
    <property type="match status" value="1"/>
</dbReference>
<organism evidence="1 2">
    <name type="scientific">Lacrimispora celerecrescens</name>
    <dbReference type="NCBI Taxonomy" id="29354"/>
    <lineage>
        <taxon>Bacteria</taxon>
        <taxon>Bacillati</taxon>
        <taxon>Bacillota</taxon>
        <taxon>Clostridia</taxon>
        <taxon>Lachnospirales</taxon>
        <taxon>Lachnospiraceae</taxon>
        <taxon>Lacrimispora</taxon>
    </lineage>
</organism>
<dbReference type="PANTHER" id="PTHR43649">
    <property type="entry name" value="ARABINOSE-BINDING PROTEIN-RELATED"/>
    <property type="match status" value="1"/>
</dbReference>
<gene>
    <name evidence="1" type="ORF">IO98_22710</name>
</gene>
<evidence type="ECO:0000313" key="1">
    <source>
        <dbReference type="EMBL" id="KEZ86559.1"/>
    </source>
</evidence>
<reference evidence="1 2" key="1">
    <citation type="submission" date="2014-07" db="EMBL/GenBank/DDBJ databases">
        <title>Draft genome of Clostridium celerecrescens 152B isolated from sediments associated with methane hydrate from Krishna Godavari basin.</title>
        <authorList>
            <person name="Honkalas V.S."/>
            <person name="Dabir A.P."/>
            <person name="Arora P."/>
            <person name="Dhakephalkar P.K."/>
        </authorList>
    </citation>
    <scope>NUCLEOTIDE SEQUENCE [LARGE SCALE GENOMIC DNA]</scope>
    <source>
        <strain evidence="1 2">152B</strain>
    </source>
</reference>
<dbReference type="AlphaFoldDB" id="A0A084JC75"/>
<name>A0A084JC75_9FIRM</name>
<accession>A0A084JC75</accession>
<dbReference type="Gene3D" id="3.40.190.10">
    <property type="entry name" value="Periplasmic binding protein-like II"/>
    <property type="match status" value="2"/>
</dbReference>
<dbReference type="InterPro" id="IPR050490">
    <property type="entry name" value="Bact_solute-bd_prot1"/>
</dbReference>
<protein>
    <submittedName>
        <fullName evidence="1">ABC transporter substrate-binding protein</fullName>
    </submittedName>
</protein>
<keyword evidence="2" id="KW-1185">Reference proteome</keyword>
<dbReference type="PROSITE" id="PS51257">
    <property type="entry name" value="PROKAR_LIPOPROTEIN"/>
    <property type="match status" value="1"/>
</dbReference>
<evidence type="ECO:0000313" key="2">
    <source>
        <dbReference type="Proteomes" id="UP000028525"/>
    </source>
</evidence>